<evidence type="ECO:0000313" key="2">
    <source>
        <dbReference type="EMBL" id="RLM86519.1"/>
    </source>
</evidence>
<feature type="compositionally biased region" description="Low complexity" evidence="1">
    <location>
        <begin position="169"/>
        <end position="195"/>
    </location>
</feature>
<evidence type="ECO:0000313" key="3">
    <source>
        <dbReference type="Proteomes" id="UP000275267"/>
    </source>
</evidence>
<dbReference type="EMBL" id="PQIB02000011">
    <property type="protein sequence ID" value="RLM86519.1"/>
    <property type="molecule type" value="Genomic_DNA"/>
</dbReference>
<dbReference type="AlphaFoldDB" id="A0A3L6QSL4"/>
<evidence type="ECO:0000256" key="1">
    <source>
        <dbReference type="SAM" id="MobiDB-lite"/>
    </source>
</evidence>
<sequence>MNAPTLLTHSPVRWSCRLASAGAVTRHLAPHAHRVDDVSTSPCAWPPAAVATSTRATTAAAATGTRGELGWKDEQRSVGKRSTKGARAMEIRRGMGEPGIGGGVAGIHSPRHGCRCCGRRRRRTGRGGYPEDFRGFCRRQFRTNFSYLYGTLDASTDRLRERALRRRGAGSPSTSSTSRTSPRRGPSSTSCSGSPRSRRRRSPPPSPRRLNTAALAYPLVALTSLLGTFGSEANWVGKLNIETWFVPRFTSSQGFELNRNGELYIIRKPKPADRQRVEGTAWPPLSFPIGSLKAQRPCCLWSSANAIFGYEAYPRITNDACLDWELTPNKM</sequence>
<feature type="region of interest" description="Disordered" evidence="1">
    <location>
        <begin position="163"/>
        <end position="210"/>
    </location>
</feature>
<comment type="caution">
    <text evidence="2">The sequence shown here is derived from an EMBL/GenBank/DDBJ whole genome shotgun (WGS) entry which is preliminary data.</text>
</comment>
<name>A0A3L6QSL4_PANMI</name>
<keyword evidence="3" id="KW-1185">Reference proteome</keyword>
<gene>
    <name evidence="2" type="ORF">C2845_PM04G25200</name>
</gene>
<dbReference type="Proteomes" id="UP000275267">
    <property type="component" value="Unassembled WGS sequence"/>
</dbReference>
<accession>A0A3L6QSL4</accession>
<protein>
    <submittedName>
        <fullName evidence="2">Protein WAX2</fullName>
    </submittedName>
</protein>
<reference evidence="3" key="1">
    <citation type="journal article" date="2019" name="Nat. Commun.">
        <title>The genome of broomcorn millet.</title>
        <authorList>
            <person name="Zou C."/>
            <person name="Miki D."/>
            <person name="Li D."/>
            <person name="Tang Q."/>
            <person name="Xiao L."/>
            <person name="Rajput S."/>
            <person name="Deng P."/>
            <person name="Jia W."/>
            <person name="Huang R."/>
            <person name="Zhang M."/>
            <person name="Sun Y."/>
            <person name="Hu J."/>
            <person name="Fu X."/>
            <person name="Schnable P.S."/>
            <person name="Li F."/>
            <person name="Zhang H."/>
            <person name="Feng B."/>
            <person name="Zhu X."/>
            <person name="Liu R."/>
            <person name="Schnable J.C."/>
            <person name="Zhu J.-K."/>
            <person name="Zhang H."/>
        </authorList>
    </citation>
    <scope>NUCLEOTIDE SEQUENCE [LARGE SCALE GENOMIC DNA]</scope>
</reference>
<proteinExistence type="predicted"/>
<dbReference type="STRING" id="4540.A0A3L6QSL4"/>
<organism evidence="2 3">
    <name type="scientific">Panicum miliaceum</name>
    <name type="common">Proso millet</name>
    <name type="synonym">Broomcorn millet</name>
    <dbReference type="NCBI Taxonomy" id="4540"/>
    <lineage>
        <taxon>Eukaryota</taxon>
        <taxon>Viridiplantae</taxon>
        <taxon>Streptophyta</taxon>
        <taxon>Embryophyta</taxon>
        <taxon>Tracheophyta</taxon>
        <taxon>Spermatophyta</taxon>
        <taxon>Magnoliopsida</taxon>
        <taxon>Liliopsida</taxon>
        <taxon>Poales</taxon>
        <taxon>Poaceae</taxon>
        <taxon>PACMAD clade</taxon>
        <taxon>Panicoideae</taxon>
        <taxon>Panicodae</taxon>
        <taxon>Paniceae</taxon>
        <taxon>Panicinae</taxon>
        <taxon>Panicum</taxon>
        <taxon>Panicum sect. Panicum</taxon>
    </lineage>
</organism>